<organism evidence="1 2">
    <name type="scientific">Metabacillus hrfriensis</name>
    <dbReference type="NCBI Taxonomy" id="3048891"/>
    <lineage>
        <taxon>Bacteria</taxon>
        <taxon>Bacillati</taxon>
        <taxon>Bacillota</taxon>
        <taxon>Bacilli</taxon>
        <taxon>Bacillales</taxon>
        <taxon>Bacillaceae</taxon>
        <taxon>Metabacillus</taxon>
    </lineage>
</organism>
<keyword evidence="1" id="KW-0255">Endonuclease</keyword>
<reference evidence="2" key="1">
    <citation type="journal article" date="2025" name="Aquaculture">
        <title>Assessment of the bioflocculant production and safety properties of Metabacillus hrfriensis sp. nov. based on phenotypic and whole-genome sequencing analysis.</title>
        <authorList>
            <person name="Zhang R."/>
            <person name="Zhao Z."/>
            <person name="Luo L."/>
            <person name="Wang S."/>
            <person name="Guo K."/>
            <person name="Xu W."/>
        </authorList>
    </citation>
    <scope>NUCLEOTIDE SEQUENCE [LARGE SCALE GENOMIC DNA]</scope>
    <source>
        <strain evidence="2">CT-WN-B3</strain>
    </source>
</reference>
<proteinExistence type="predicted"/>
<keyword evidence="1" id="KW-0540">Nuclease</keyword>
<accession>A0ACD4RI15</accession>
<protein>
    <submittedName>
        <fullName evidence="1">HNH endonuclease signature motif containing protein</fullName>
    </submittedName>
</protein>
<gene>
    <name evidence="1" type="ORF">QLQ22_12135</name>
</gene>
<dbReference type="Proteomes" id="UP001226091">
    <property type="component" value="Chromosome"/>
</dbReference>
<evidence type="ECO:0000313" key="1">
    <source>
        <dbReference type="EMBL" id="WHZ60027.1"/>
    </source>
</evidence>
<sequence length="236" mass="28453">MKQINCSTGEKVDNYEDYLETRHWKQFKERYAKSHKKQCTMCDEKENIHLHHITYNRVGNEKFEDVVYLCRTCHLKVHETDIKDSEILGRFVAKFSKLKTVNADCKNCFHNKRNNFCSYYKIKNPNKSKCRFFYYIDRTVPQDIQRKWDRRAVEKKELTIYNRLGVLRKMTLSELNKRLKEKFSLEQLIQTYEEIPSKTLSYTQKGFSLEILTAYLALSVRIRWENGSVEQFEIKN</sequence>
<name>A0ACD4RI15_9BACI</name>
<keyword evidence="1" id="KW-0378">Hydrolase</keyword>
<evidence type="ECO:0000313" key="2">
    <source>
        <dbReference type="Proteomes" id="UP001226091"/>
    </source>
</evidence>
<dbReference type="EMBL" id="CP126116">
    <property type="protein sequence ID" value="WHZ60027.1"/>
    <property type="molecule type" value="Genomic_DNA"/>
</dbReference>
<keyword evidence="2" id="KW-1185">Reference proteome</keyword>